<evidence type="ECO:0000313" key="2">
    <source>
        <dbReference type="EMBL" id="MBW0469586.1"/>
    </source>
</evidence>
<accession>A0A9Q3GJD0</accession>
<protein>
    <submittedName>
        <fullName evidence="2">Uncharacterized protein</fullName>
    </submittedName>
</protein>
<feature type="compositionally biased region" description="Polar residues" evidence="1">
    <location>
        <begin position="20"/>
        <end position="31"/>
    </location>
</feature>
<organism evidence="2 3">
    <name type="scientific">Austropuccinia psidii MF-1</name>
    <dbReference type="NCBI Taxonomy" id="1389203"/>
    <lineage>
        <taxon>Eukaryota</taxon>
        <taxon>Fungi</taxon>
        <taxon>Dikarya</taxon>
        <taxon>Basidiomycota</taxon>
        <taxon>Pucciniomycotina</taxon>
        <taxon>Pucciniomycetes</taxon>
        <taxon>Pucciniales</taxon>
        <taxon>Sphaerophragmiaceae</taxon>
        <taxon>Austropuccinia</taxon>
    </lineage>
</organism>
<comment type="caution">
    <text evidence="2">The sequence shown here is derived from an EMBL/GenBank/DDBJ whole genome shotgun (WGS) entry which is preliminary data.</text>
</comment>
<proteinExistence type="predicted"/>
<sequence>MSRPKKQNLTKANLSRIRPRTSQRYQCSSETSRTKSDQTEKSKTTKSSQTSTSRYSLRSQIATSTILNLLPFTNDSDSLVASDCSSSDNQDLNPMGDETPRLKKDEFEVLKKVITQTKVLSWYCAVKSHIEDSIIEYSINNVKSLGHIDNIISLVGGDLEIWWLIIKPFKKLENNEIGKDPFHSFPDLNCSILLDQMEDVIIFNSKSVLGHAASLKRTPGTFGINLSTICLVSLHSLVSDSANCHSLPHIS</sequence>
<reference evidence="2" key="1">
    <citation type="submission" date="2021-03" db="EMBL/GenBank/DDBJ databases">
        <title>Draft genome sequence of rust myrtle Austropuccinia psidii MF-1, a brazilian biotype.</title>
        <authorList>
            <person name="Quecine M.C."/>
            <person name="Pachon D.M.R."/>
            <person name="Bonatelli M.L."/>
            <person name="Correr F.H."/>
            <person name="Franceschini L.M."/>
            <person name="Leite T.F."/>
            <person name="Margarido G.R.A."/>
            <person name="Almeida C.A."/>
            <person name="Ferrarezi J.A."/>
            <person name="Labate C.A."/>
        </authorList>
    </citation>
    <scope>NUCLEOTIDE SEQUENCE</scope>
    <source>
        <strain evidence="2">MF-1</strain>
    </source>
</reference>
<dbReference type="EMBL" id="AVOT02002231">
    <property type="protein sequence ID" value="MBW0469586.1"/>
    <property type="molecule type" value="Genomic_DNA"/>
</dbReference>
<dbReference type="AlphaFoldDB" id="A0A9Q3GJD0"/>
<dbReference type="OrthoDB" id="3247418at2759"/>
<feature type="region of interest" description="Disordered" evidence="1">
    <location>
        <begin position="1"/>
        <end position="54"/>
    </location>
</feature>
<feature type="compositionally biased region" description="Basic and acidic residues" evidence="1">
    <location>
        <begin position="32"/>
        <end position="43"/>
    </location>
</feature>
<evidence type="ECO:0000313" key="3">
    <source>
        <dbReference type="Proteomes" id="UP000765509"/>
    </source>
</evidence>
<keyword evidence="3" id="KW-1185">Reference proteome</keyword>
<dbReference type="Proteomes" id="UP000765509">
    <property type="component" value="Unassembled WGS sequence"/>
</dbReference>
<name>A0A9Q3GJD0_9BASI</name>
<gene>
    <name evidence="2" type="ORF">O181_009301</name>
</gene>
<evidence type="ECO:0000256" key="1">
    <source>
        <dbReference type="SAM" id="MobiDB-lite"/>
    </source>
</evidence>